<gene>
    <name evidence="9" type="ORF">EYB31_26505</name>
</gene>
<keyword evidence="2" id="KW-1003">Cell membrane</keyword>
<dbReference type="PANTHER" id="PTHR30509">
    <property type="entry name" value="P-HYDROXYBENZOIC ACID EFFLUX PUMP SUBUNIT-RELATED"/>
    <property type="match status" value="1"/>
</dbReference>
<evidence type="ECO:0000256" key="2">
    <source>
        <dbReference type="ARBA" id="ARBA00022475"/>
    </source>
</evidence>
<feature type="transmembrane region" description="Helical" evidence="7">
    <location>
        <begin position="63"/>
        <end position="79"/>
    </location>
</feature>
<keyword evidence="4 7" id="KW-1133">Transmembrane helix</keyword>
<evidence type="ECO:0000313" key="9">
    <source>
        <dbReference type="EMBL" id="TBL73236.1"/>
    </source>
</evidence>
<evidence type="ECO:0000259" key="8">
    <source>
        <dbReference type="Pfam" id="PF13515"/>
    </source>
</evidence>
<evidence type="ECO:0000256" key="6">
    <source>
        <dbReference type="ARBA" id="ARBA00043993"/>
    </source>
</evidence>
<reference evidence="9 10" key="1">
    <citation type="submission" date="2019-02" db="EMBL/GenBank/DDBJ databases">
        <title>Paenibacillus sp. nov., isolated from surface-sterilized tissue of Thalictrum simplex L.</title>
        <authorList>
            <person name="Tuo L."/>
        </authorList>
    </citation>
    <scope>NUCLEOTIDE SEQUENCE [LARGE SCALE GENOMIC DNA]</scope>
    <source>
        <strain evidence="9 10">N2SHLJ1</strain>
    </source>
</reference>
<sequence>MQGGLGLSKQRTTASADSALLHLLQVIKQAFNVNKSPLPWTKAISAGICSGIPVLLGLLADNLAYGLLAGIGSLTYLYVFNIPYAQRAKKIGFAALGMSLSVGLGTLLAPYPLGSAIMVGVIGMVVTYLFGALKITGPASIFFVLAFTMATGMPVDPALAPLRAGLVLLGGILSWMIGMIGWLHNPFGPETEAVKKVYVELAACMEAAGTRSYEEAKLKLIRQLEITENILLAGRPSRRAPEPYVRLLLLLDRANLIVVQLLEHTETSGETPDVEIGKYARSIGERIGERSRAGFIQEDLPSFRPAENHHADQLLLKVQDAEAALHEPLSRLHQTAHFTKPALSVVLGGSFDKHSIVFLTAVRFGAVLTVAAIAAFSFDFNRSFWVTLSCAAVMSGSTVVSTFHRAVQRSIGTILGILIAFAILSLEPQGYVILIAIVVLTIFTEFAIVYNYGIAALFITPNALLLAESSSLSHDAAFFAAARTVDVLAGCMIGLLGTLLIGRKQASRLLPHLIAKTIRSQQQFLLLLFSAQPAHPAAAKEPPERSKMQTNLANVNMVFTAALGEIVHRRSGPELLRPAVSSIERLGYLLDACWKYGNRPILPAPVHAELLLALEWMAKAAEQRRLIRKTKLPELPSLPAIHTEIACLQLALESTYPPETKA</sequence>
<name>A0A4Q9DMT7_9BACL</name>
<evidence type="ECO:0000256" key="7">
    <source>
        <dbReference type="SAM" id="Phobius"/>
    </source>
</evidence>
<dbReference type="EMBL" id="SIRE01000021">
    <property type="protein sequence ID" value="TBL73236.1"/>
    <property type="molecule type" value="Genomic_DNA"/>
</dbReference>
<feature type="transmembrane region" description="Helical" evidence="7">
    <location>
        <begin position="162"/>
        <end position="183"/>
    </location>
</feature>
<feature type="transmembrane region" description="Helical" evidence="7">
    <location>
        <begin position="91"/>
        <end position="111"/>
    </location>
</feature>
<feature type="domain" description="Integral membrane bound transporter" evidence="8">
    <location>
        <begin position="370"/>
        <end position="496"/>
    </location>
</feature>
<protein>
    <submittedName>
        <fullName evidence="9">FUSC family protein</fullName>
    </submittedName>
</protein>
<feature type="transmembrane region" description="Helical" evidence="7">
    <location>
        <begin position="431"/>
        <end position="459"/>
    </location>
</feature>
<keyword evidence="5 7" id="KW-0472">Membrane</keyword>
<dbReference type="Proteomes" id="UP000293142">
    <property type="component" value="Unassembled WGS sequence"/>
</dbReference>
<comment type="caution">
    <text evidence="9">The sequence shown here is derived from an EMBL/GenBank/DDBJ whole genome shotgun (WGS) entry which is preliminary data.</text>
</comment>
<dbReference type="InterPro" id="IPR049453">
    <property type="entry name" value="Memb_transporter_dom"/>
</dbReference>
<feature type="transmembrane region" description="Helical" evidence="7">
    <location>
        <begin position="356"/>
        <end position="376"/>
    </location>
</feature>
<keyword evidence="10" id="KW-1185">Reference proteome</keyword>
<evidence type="ECO:0000256" key="5">
    <source>
        <dbReference type="ARBA" id="ARBA00023136"/>
    </source>
</evidence>
<dbReference type="Pfam" id="PF13515">
    <property type="entry name" value="FUSC_2"/>
    <property type="match status" value="1"/>
</dbReference>
<dbReference type="PANTHER" id="PTHR30509:SF9">
    <property type="entry name" value="MULTIDRUG RESISTANCE PROTEIN MDTO"/>
    <property type="match status" value="1"/>
</dbReference>
<feature type="transmembrane region" description="Helical" evidence="7">
    <location>
        <begin position="479"/>
        <end position="501"/>
    </location>
</feature>
<dbReference type="AlphaFoldDB" id="A0A4Q9DMT7"/>
<keyword evidence="3 7" id="KW-0812">Transmembrane</keyword>
<comment type="similarity">
    <text evidence="6">Belongs to the YccS/YhfK family.</text>
</comment>
<evidence type="ECO:0000313" key="10">
    <source>
        <dbReference type="Proteomes" id="UP000293142"/>
    </source>
</evidence>
<evidence type="ECO:0000256" key="4">
    <source>
        <dbReference type="ARBA" id="ARBA00022989"/>
    </source>
</evidence>
<accession>A0A4Q9DMT7</accession>
<feature type="transmembrane region" description="Helical" evidence="7">
    <location>
        <begin position="117"/>
        <end position="150"/>
    </location>
</feature>
<organism evidence="9 10">
    <name type="scientific">Paenibacillus thalictri</name>
    <dbReference type="NCBI Taxonomy" id="2527873"/>
    <lineage>
        <taxon>Bacteria</taxon>
        <taxon>Bacillati</taxon>
        <taxon>Bacillota</taxon>
        <taxon>Bacilli</taxon>
        <taxon>Bacillales</taxon>
        <taxon>Paenibacillaceae</taxon>
        <taxon>Paenibacillus</taxon>
    </lineage>
</organism>
<dbReference type="GO" id="GO:0005886">
    <property type="term" value="C:plasma membrane"/>
    <property type="evidence" value="ECO:0007669"/>
    <property type="project" value="UniProtKB-SubCell"/>
</dbReference>
<proteinExistence type="inferred from homology"/>
<evidence type="ECO:0000256" key="3">
    <source>
        <dbReference type="ARBA" id="ARBA00022692"/>
    </source>
</evidence>
<comment type="subcellular location">
    <subcellularLocation>
        <location evidence="1">Cell membrane</location>
        <topology evidence="1">Multi-pass membrane protein</topology>
    </subcellularLocation>
</comment>
<evidence type="ECO:0000256" key="1">
    <source>
        <dbReference type="ARBA" id="ARBA00004651"/>
    </source>
</evidence>
<feature type="transmembrane region" description="Helical" evidence="7">
    <location>
        <begin position="383"/>
        <end position="400"/>
    </location>
</feature>